<dbReference type="KEGG" id="lmd:METH_15365"/>
<dbReference type="OrthoDB" id="573055at2"/>
<reference evidence="2 3" key="1">
    <citation type="submission" date="2013-09" db="EMBL/GenBank/DDBJ databases">
        <authorList>
            <consortium name="DOE Joint Genome Institute"/>
            <person name="Klenk H.-P."/>
            <person name="Huntemann M."/>
            <person name="Han J."/>
            <person name="Chen A."/>
            <person name="Kyrpides N."/>
            <person name="Mavromatis K."/>
            <person name="Markowitz V."/>
            <person name="Palaniappan K."/>
            <person name="Ivanova N."/>
            <person name="Schaumberg A."/>
            <person name="Pati A."/>
            <person name="Liolios K."/>
            <person name="Nordberg H.P."/>
            <person name="Cantor M.N."/>
            <person name="Hua S.X."/>
            <person name="Woyke T."/>
        </authorList>
    </citation>
    <scope>NUCLEOTIDE SEQUENCE [LARGE SCALE GENOMIC DNA]</scope>
    <source>
        <strain evidence="2 3">DSM 14336</strain>
    </source>
</reference>
<evidence type="ECO:0000313" key="2">
    <source>
        <dbReference type="EMBL" id="AHD01879.1"/>
    </source>
</evidence>
<keyword evidence="1" id="KW-0732">Signal</keyword>
<evidence type="ECO:0000256" key="1">
    <source>
        <dbReference type="SAM" id="SignalP"/>
    </source>
</evidence>
<sequence length="118" mass="12826">MRHLFLPLALSAAALPALAAEPMIEAAAARRSGGGWTVSVTLSHPDTGWEHYADGWRVLDMEGNELGLRVLAHPHELEQPFTRSLSGVQIPDGATQVQIQARCQIDGWSESTYVLNLP</sequence>
<gene>
    <name evidence="2" type="ORF">METH_15365</name>
</gene>
<evidence type="ECO:0000313" key="3">
    <source>
        <dbReference type="Proteomes" id="UP000018780"/>
    </source>
</evidence>
<dbReference type="AlphaFoldDB" id="V9VW28"/>
<dbReference type="RefSeq" id="WP_024091269.1">
    <property type="nucleotide sequence ID" value="NC_023135.1"/>
</dbReference>
<feature type="chain" id="PRO_5004783608" evidence="1">
    <location>
        <begin position="20"/>
        <end position="118"/>
    </location>
</feature>
<keyword evidence="3" id="KW-1185">Reference proteome</keyword>
<organism evidence="2 3">
    <name type="scientific">Leisingera methylohalidivorans DSM 14336</name>
    <dbReference type="NCBI Taxonomy" id="999552"/>
    <lineage>
        <taxon>Bacteria</taxon>
        <taxon>Pseudomonadati</taxon>
        <taxon>Pseudomonadota</taxon>
        <taxon>Alphaproteobacteria</taxon>
        <taxon>Rhodobacterales</taxon>
        <taxon>Roseobacteraceae</taxon>
        <taxon>Leisingera</taxon>
    </lineage>
</organism>
<dbReference type="PATRIC" id="fig|999552.6.peg.3074"/>
<dbReference type="Proteomes" id="UP000018780">
    <property type="component" value="Chromosome"/>
</dbReference>
<dbReference type="HOGENOM" id="CLU_157187_0_0_5"/>
<dbReference type="STRING" id="999552.METH_15365"/>
<dbReference type="EMBL" id="CP006773">
    <property type="protein sequence ID" value="AHD01879.1"/>
    <property type="molecule type" value="Genomic_DNA"/>
</dbReference>
<proteinExistence type="predicted"/>
<name>V9VW28_9RHOB</name>
<feature type="signal peptide" evidence="1">
    <location>
        <begin position="1"/>
        <end position="19"/>
    </location>
</feature>
<protein>
    <submittedName>
        <fullName evidence="2">Uncharacterized protein</fullName>
    </submittedName>
</protein>
<accession>V9VW28</accession>